<evidence type="ECO:0000313" key="1">
    <source>
        <dbReference type="EMBL" id="KAF9470198.1"/>
    </source>
</evidence>
<protein>
    <submittedName>
        <fullName evidence="1">Uncharacterized protein</fullName>
    </submittedName>
</protein>
<comment type="caution">
    <text evidence="1">The sequence shown here is derived from an EMBL/GenBank/DDBJ whole genome shotgun (WGS) entry which is preliminary data.</text>
</comment>
<sequence length="134" mass="15767">MPWKSHHSAPKFNGEPTQLDYFFEEVEQLSQLCNLSETEKIKWTAHYAPVIDFELWKRAAQDKGANWSEFKAKIYYLYPGSAASERYTIRSLERLCQDAASSPMKSNTQYGMYYRAFLMISRFLKENGRLSDRE</sequence>
<proteinExistence type="predicted"/>
<accession>A0A9P6CS33</accession>
<dbReference type="OrthoDB" id="3260546at2759"/>
<name>A0A9P6CS33_9AGAR</name>
<feature type="non-terminal residue" evidence="1">
    <location>
        <position position="134"/>
    </location>
</feature>
<dbReference type="AlphaFoldDB" id="A0A9P6CS33"/>
<dbReference type="EMBL" id="MU156174">
    <property type="protein sequence ID" value="KAF9470198.1"/>
    <property type="molecule type" value="Genomic_DNA"/>
</dbReference>
<dbReference type="Proteomes" id="UP000807469">
    <property type="component" value="Unassembled WGS sequence"/>
</dbReference>
<gene>
    <name evidence="1" type="ORF">BDN70DRAFT_769820</name>
</gene>
<reference evidence="1" key="1">
    <citation type="submission" date="2020-11" db="EMBL/GenBank/DDBJ databases">
        <authorList>
            <consortium name="DOE Joint Genome Institute"/>
            <person name="Ahrendt S."/>
            <person name="Riley R."/>
            <person name="Andreopoulos W."/>
            <person name="Labutti K."/>
            <person name="Pangilinan J."/>
            <person name="Ruiz-Duenas F.J."/>
            <person name="Barrasa J.M."/>
            <person name="Sanchez-Garcia M."/>
            <person name="Camarero S."/>
            <person name="Miyauchi S."/>
            <person name="Serrano A."/>
            <person name="Linde D."/>
            <person name="Babiker R."/>
            <person name="Drula E."/>
            <person name="Ayuso-Fernandez I."/>
            <person name="Pacheco R."/>
            <person name="Padilla G."/>
            <person name="Ferreira P."/>
            <person name="Barriuso J."/>
            <person name="Kellner H."/>
            <person name="Castanera R."/>
            <person name="Alfaro M."/>
            <person name="Ramirez L."/>
            <person name="Pisabarro A.G."/>
            <person name="Kuo A."/>
            <person name="Tritt A."/>
            <person name="Lipzen A."/>
            <person name="He G."/>
            <person name="Yan M."/>
            <person name="Ng V."/>
            <person name="Cullen D."/>
            <person name="Martin F."/>
            <person name="Rosso M.-N."/>
            <person name="Henrissat B."/>
            <person name="Hibbett D."/>
            <person name="Martinez A.T."/>
            <person name="Grigoriev I.V."/>
        </authorList>
    </citation>
    <scope>NUCLEOTIDE SEQUENCE</scope>
    <source>
        <strain evidence="1">CIRM-BRFM 674</strain>
    </source>
</reference>
<organism evidence="1 2">
    <name type="scientific">Pholiota conissans</name>
    <dbReference type="NCBI Taxonomy" id="109636"/>
    <lineage>
        <taxon>Eukaryota</taxon>
        <taxon>Fungi</taxon>
        <taxon>Dikarya</taxon>
        <taxon>Basidiomycota</taxon>
        <taxon>Agaricomycotina</taxon>
        <taxon>Agaricomycetes</taxon>
        <taxon>Agaricomycetidae</taxon>
        <taxon>Agaricales</taxon>
        <taxon>Agaricineae</taxon>
        <taxon>Strophariaceae</taxon>
        <taxon>Pholiota</taxon>
    </lineage>
</organism>
<keyword evidence="2" id="KW-1185">Reference proteome</keyword>
<evidence type="ECO:0000313" key="2">
    <source>
        <dbReference type="Proteomes" id="UP000807469"/>
    </source>
</evidence>